<keyword evidence="7 11" id="KW-0784">Thiamine biosynthesis</keyword>
<comment type="function">
    <text evidence="10 11">Catalyzes the acyloin condensation reaction between C atoms 2 and 3 of pyruvate and glyceraldehyde 3-phosphate to yield 1-deoxy-D-xylulose-5-phosphate (DXP).</text>
</comment>
<evidence type="ECO:0000256" key="3">
    <source>
        <dbReference type="ARBA" id="ARBA00011738"/>
    </source>
</evidence>
<feature type="binding site" evidence="11">
    <location>
        <position position="181"/>
    </location>
    <ligand>
        <name>Mg(2+)</name>
        <dbReference type="ChEBI" id="CHEBI:18420"/>
    </ligand>
</feature>
<dbReference type="NCBIfam" id="TIGR00204">
    <property type="entry name" value="dxs"/>
    <property type="match status" value="1"/>
</dbReference>
<gene>
    <name evidence="11" type="primary">dxs</name>
    <name evidence="14" type="ORF">H8E19_03930</name>
</gene>
<evidence type="ECO:0000256" key="6">
    <source>
        <dbReference type="ARBA" id="ARBA00022842"/>
    </source>
</evidence>
<proteinExistence type="inferred from homology"/>
<dbReference type="InterPro" id="IPR029061">
    <property type="entry name" value="THDP-binding"/>
</dbReference>
<dbReference type="AlphaFoldDB" id="A0A8J6MX79"/>
<dbReference type="FunFam" id="3.40.50.970:FF:000005">
    <property type="entry name" value="1-deoxy-D-xylulose-5-phosphate synthase"/>
    <property type="match status" value="1"/>
</dbReference>
<protein>
    <recommendedName>
        <fullName evidence="11">1-deoxy-D-xylulose-5-phosphate synthase</fullName>
        <ecNumber evidence="11">2.2.1.7</ecNumber>
    </recommendedName>
    <alternativeName>
        <fullName evidence="11">1-deoxyxylulose-5-phosphate synthase</fullName>
        <shortName evidence="11">DXP synthase</shortName>
        <shortName evidence="11">DXPS</shortName>
    </alternativeName>
</protein>
<feature type="binding site" evidence="11">
    <location>
        <position position="80"/>
    </location>
    <ligand>
        <name>thiamine diphosphate</name>
        <dbReference type="ChEBI" id="CHEBI:58937"/>
    </ligand>
</feature>
<dbReference type="CDD" id="cd02007">
    <property type="entry name" value="TPP_DXS"/>
    <property type="match status" value="1"/>
</dbReference>
<dbReference type="Gene3D" id="3.40.50.920">
    <property type="match status" value="1"/>
</dbReference>
<dbReference type="NCBIfam" id="NF003933">
    <property type="entry name" value="PRK05444.2-2"/>
    <property type="match status" value="1"/>
</dbReference>
<evidence type="ECO:0000256" key="9">
    <source>
        <dbReference type="ARBA" id="ARBA00023229"/>
    </source>
</evidence>
<dbReference type="GO" id="GO:0030976">
    <property type="term" value="F:thiamine pyrophosphate binding"/>
    <property type="evidence" value="ECO:0007669"/>
    <property type="project" value="UniProtKB-UniRule"/>
</dbReference>
<dbReference type="PANTHER" id="PTHR43322:SF5">
    <property type="entry name" value="1-DEOXY-D-XYLULOSE-5-PHOSPHATE SYNTHASE, CHLOROPLASTIC"/>
    <property type="match status" value="1"/>
</dbReference>
<reference evidence="14 15" key="1">
    <citation type="submission" date="2020-08" db="EMBL/GenBank/DDBJ databases">
        <title>Bridging the membrane lipid divide: bacteria of the FCB group superphylum have the potential to synthesize archaeal ether lipids.</title>
        <authorList>
            <person name="Villanueva L."/>
            <person name="Von Meijenfeldt F.A.B."/>
            <person name="Westbye A.B."/>
            <person name="Yadav S."/>
            <person name="Hopmans E.C."/>
            <person name="Dutilh B.E."/>
            <person name="Sinninghe Damste J.S."/>
        </authorList>
    </citation>
    <scope>NUCLEOTIDE SEQUENCE [LARGE SCALE GENOMIC DNA]</scope>
    <source>
        <strain evidence="14">NIOZ-UU27</strain>
    </source>
</reference>
<dbReference type="SUPFAM" id="SSF52922">
    <property type="entry name" value="TK C-terminal domain-like"/>
    <property type="match status" value="1"/>
</dbReference>
<feature type="binding site" evidence="11">
    <location>
        <position position="375"/>
    </location>
    <ligand>
        <name>thiamine diphosphate</name>
        <dbReference type="ChEBI" id="CHEBI:58937"/>
    </ligand>
</feature>
<dbReference type="CDD" id="cd07033">
    <property type="entry name" value="TPP_PYR_DXS_TK_like"/>
    <property type="match status" value="1"/>
</dbReference>
<dbReference type="SUPFAM" id="SSF52518">
    <property type="entry name" value="Thiamin diphosphate-binding fold (THDP-binding)"/>
    <property type="match status" value="2"/>
</dbReference>
<dbReference type="UniPathway" id="UPA00064">
    <property type="reaction ID" value="UER00091"/>
</dbReference>
<feature type="binding site" evidence="11">
    <location>
        <position position="152"/>
    </location>
    <ligand>
        <name>Mg(2+)</name>
        <dbReference type="ChEBI" id="CHEBI:18420"/>
    </ligand>
</feature>
<dbReference type="GO" id="GO:0019288">
    <property type="term" value="P:isopentenyl diphosphate biosynthetic process, methylerythritol 4-phosphate pathway"/>
    <property type="evidence" value="ECO:0007669"/>
    <property type="project" value="TreeGrafter"/>
</dbReference>
<dbReference type="EC" id="2.2.1.7" evidence="11"/>
<dbReference type="GO" id="GO:0016114">
    <property type="term" value="P:terpenoid biosynthetic process"/>
    <property type="evidence" value="ECO:0007669"/>
    <property type="project" value="UniProtKB-UniRule"/>
</dbReference>
<evidence type="ECO:0000256" key="7">
    <source>
        <dbReference type="ARBA" id="ARBA00022977"/>
    </source>
</evidence>
<dbReference type="GO" id="GO:0005829">
    <property type="term" value="C:cytosol"/>
    <property type="evidence" value="ECO:0007669"/>
    <property type="project" value="TreeGrafter"/>
</dbReference>
<comment type="caution">
    <text evidence="14">The sequence shown here is derived from an EMBL/GenBank/DDBJ whole genome shotgun (WGS) entry which is preliminary data.</text>
</comment>
<feature type="coiled-coil region" evidence="12">
    <location>
        <begin position="18"/>
        <end position="45"/>
    </location>
</feature>
<dbReference type="InterPro" id="IPR009014">
    <property type="entry name" value="Transketo_C/PFOR_II"/>
</dbReference>
<feature type="binding site" evidence="11">
    <location>
        <begin position="121"/>
        <end position="123"/>
    </location>
    <ligand>
        <name>thiamine diphosphate</name>
        <dbReference type="ChEBI" id="CHEBI:58937"/>
    </ligand>
</feature>
<dbReference type="PROSITE" id="PS00801">
    <property type="entry name" value="TRANSKETOLASE_1"/>
    <property type="match status" value="1"/>
</dbReference>
<feature type="binding site" evidence="11">
    <location>
        <position position="181"/>
    </location>
    <ligand>
        <name>thiamine diphosphate</name>
        <dbReference type="ChEBI" id="CHEBI:58937"/>
    </ligand>
</feature>
<dbReference type="InterPro" id="IPR033248">
    <property type="entry name" value="Transketolase_C"/>
</dbReference>
<evidence type="ECO:0000256" key="5">
    <source>
        <dbReference type="ARBA" id="ARBA00022723"/>
    </source>
</evidence>
<dbReference type="Pfam" id="PF02779">
    <property type="entry name" value="Transket_pyr"/>
    <property type="match status" value="1"/>
</dbReference>
<dbReference type="GO" id="GO:0000287">
    <property type="term" value="F:magnesium ion binding"/>
    <property type="evidence" value="ECO:0007669"/>
    <property type="project" value="UniProtKB-UniRule"/>
</dbReference>
<dbReference type="FunFam" id="3.40.50.920:FF:000002">
    <property type="entry name" value="1-deoxy-D-xylulose-5-phosphate synthase"/>
    <property type="match status" value="1"/>
</dbReference>
<dbReference type="Proteomes" id="UP000650524">
    <property type="component" value="Unassembled WGS sequence"/>
</dbReference>
<evidence type="ECO:0000256" key="4">
    <source>
        <dbReference type="ARBA" id="ARBA00022679"/>
    </source>
</evidence>
<dbReference type="InterPro" id="IPR005475">
    <property type="entry name" value="Transketolase-like_Pyr-bd"/>
</dbReference>
<comment type="pathway">
    <text evidence="1 11">Metabolic intermediate biosynthesis; 1-deoxy-D-xylulose 5-phosphate biosynthesis; 1-deoxy-D-xylulose 5-phosphate from D-glyceraldehyde 3-phosphate and pyruvate: step 1/1.</text>
</comment>
<comment type="cofactor">
    <cofactor evidence="11">
        <name>thiamine diphosphate</name>
        <dbReference type="ChEBI" id="CHEBI:58937"/>
    </cofactor>
    <text evidence="11">Binds 1 thiamine pyrophosphate per subunit.</text>
</comment>
<dbReference type="Pfam" id="PF13292">
    <property type="entry name" value="DXP_synthase_N"/>
    <property type="match status" value="1"/>
</dbReference>
<feature type="binding site" evidence="11">
    <location>
        <position position="292"/>
    </location>
    <ligand>
        <name>thiamine diphosphate</name>
        <dbReference type="ChEBI" id="CHEBI:58937"/>
    </ligand>
</feature>
<dbReference type="SMART" id="SM00861">
    <property type="entry name" value="Transket_pyr"/>
    <property type="match status" value="1"/>
</dbReference>
<keyword evidence="5 11" id="KW-0479">Metal-binding</keyword>
<dbReference type="GO" id="GO:0008661">
    <property type="term" value="F:1-deoxy-D-xylulose-5-phosphate synthase activity"/>
    <property type="evidence" value="ECO:0007669"/>
    <property type="project" value="UniProtKB-UniRule"/>
</dbReference>
<dbReference type="InterPro" id="IPR049557">
    <property type="entry name" value="Transketolase_CS"/>
</dbReference>
<name>A0A8J6MX79_9DELT</name>
<feature type="binding site" evidence="11">
    <location>
        <begin position="153"/>
        <end position="154"/>
    </location>
    <ligand>
        <name>thiamine diphosphate</name>
        <dbReference type="ChEBI" id="CHEBI:58937"/>
    </ligand>
</feature>
<accession>A0A8J6MX79</accession>
<keyword evidence="4 11" id="KW-0808">Transferase</keyword>
<dbReference type="GO" id="GO:0009228">
    <property type="term" value="P:thiamine biosynthetic process"/>
    <property type="evidence" value="ECO:0007669"/>
    <property type="project" value="UniProtKB-UniRule"/>
</dbReference>
<keyword evidence="6 11" id="KW-0460">Magnesium</keyword>
<feature type="domain" description="Transketolase-like pyrimidine-binding" evidence="13">
    <location>
        <begin position="324"/>
        <end position="488"/>
    </location>
</feature>
<evidence type="ECO:0000256" key="2">
    <source>
        <dbReference type="ARBA" id="ARBA00011081"/>
    </source>
</evidence>
<evidence type="ECO:0000256" key="12">
    <source>
        <dbReference type="SAM" id="Coils"/>
    </source>
</evidence>
<keyword evidence="9 11" id="KW-0414">Isoprene biosynthesis</keyword>
<dbReference type="EMBL" id="JACNJD010000142">
    <property type="protein sequence ID" value="MBC8176532.1"/>
    <property type="molecule type" value="Genomic_DNA"/>
</dbReference>
<evidence type="ECO:0000256" key="10">
    <source>
        <dbReference type="ARBA" id="ARBA00055605"/>
    </source>
</evidence>
<evidence type="ECO:0000256" key="8">
    <source>
        <dbReference type="ARBA" id="ARBA00023052"/>
    </source>
</evidence>
<evidence type="ECO:0000256" key="11">
    <source>
        <dbReference type="HAMAP-Rule" id="MF_00315"/>
    </source>
</evidence>
<organism evidence="14 15">
    <name type="scientific">Candidatus Desulfacyla euxinica</name>
    <dbReference type="NCBI Taxonomy" id="2841693"/>
    <lineage>
        <taxon>Bacteria</taxon>
        <taxon>Deltaproteobacteria</taxon>
        <taxon>Candidatus Desulfacyla</taxon>
    </lineage>
</organism>
<evidence type="ECO:0000256" key="1">
    <source>
        <dbReference type="ARBA" id="ARBA00004980"/>
    </source>
</evidence>
<sequence length="635" mass="69381">MNTPDTRESLLDKINSPRDLKDLSLEKLQQLAKELRQKIIETTSKTGGHLAPSLGTVELTLALHFVFDAPEDKIIWDVGHQAYAHKLITGRRDQFHTLRTYGGISGFPKRSESPYDAFDTGHSSTSISAGLGISTAKCLKGEKRKVVSVIGDGSMTAGMAFEGLNQAGETEKDLIVVLNDNAMSIAPNVGAFSSFISRKMTGKRFVNLRRDLENFIKSLPGVGENILKFVRKSEDSFITFFTPGMMFEAFKFKYIGPIQGHRIDRLIEAFTNASHLEGPVLVHALTVKGKGYEFAEKDPAHYHGVGSFEIPTGSPPKDEPKPPPSYTGIFGKTMVELGRKNEKLFAITAAMPEGTGLAAFSKAFPKRFLDVGIAEQHAVTFAAGLATEGFRPVVTIYSTFLQRAFDQIIHDVCLPNLPVIFAIDRGGLVGDDGPTHHGHFDITYLRSLPNMVLMAPKDENELRHMLYTALQHNGPVAIRYPRGKGIGVPMDPEYRTLPIGKAEILQEGNDLQILAIGNMVQPSLNAAATLAKEGRSVGVVNCRFVKPLDKGLVDIVAPSGRVLVVEENIRQGGFGGAILELFNDMGPKNISVKRIGLPDKFVEHGPQDILREKYGLDSAGIIKEARDLLSGLNID</sequence>
<evidence type="ECO:0000259" key="13">
    <source>
        <dbReference type="SMART" id="SM00861"/>
    </source>
</evidence>
<dbReference type="Pfam" id="PF02780">
    <property type="entry name" value="Transketolase_C"/>
    <property type="match status" value="1"/>
</dbReference>
<dbReference type="InterPro" id="IPR005477">
    <property type="entry name" value="Dxylulose-5-P_synthase"/>
</dbReference>
<comment type="catalytic activity">
    <reaction evidence="11">
        <text>D-glyceraldehyde 3-phosphate + pyruvate + H(+) = 1-deoxy-D-xylulose 5-phosphate + CO2</text>
        <dbReference type="Rhea" id="RHEA:12605"/>
        <dbReference type="ChEBI" id="CHEBI:15361"/>
        <dbReference type="ChEBI" id="CHEBI:15378"/>
        <dbReference type="ChEBI" id="CHEBI:16526"/>
        <dbReference type="ChEBI" id="CHEBI:57792"/>
        <dbReference type="ChEBI" id="CHEBI:59776"/>
        <dbReference type="EC" id="2.2.1.7"/>
    </reaction>
</comment>
<comment type="subunit">
    <text evidence="3 11">Homodimer.</text>
</comment>
<comment type="cofactor">
    <cofactor evidence="11">
        <name>Mg(2+)</name>
        <dbReference type="ChEBI" id="CHEBI:18420"/>
    </cofactor>
    <text evidence="11">Binds 1 Mg(2+) ion per subunit.</text>
</comment>
<evidence type="ECO:0000313" key="14">
    <source>
        <dbReference type="EMBL" id="MBC8176532.1"/>
    </source>
</evidence>
<dbReference type="Gene3D" id="3.40.50.970">
    <property type="match status" value="2"/>
</dbReference>
<keyword evidence="8 11" id="KW-0786">Thiamine pyrophosphate</keyword>
<dbReference type="PANTHER" id="PTHR43322">
    <property type="entry name" value="1-D-DEOXYXYLULOSE 5-PHOSPHATE SYNTHASE-RELATED"/>
    <property type="match status" value="1"/>
</dbReference>
<dbReference type="HAMAP" id="MF_00315">
    <property type="entry name" value="DXP_synth"/>
    <property type="match status" value="1"/>
</dbReference>
<evidence type="ECO:0000313" key="15">
    <source>
        <dbReference type="Proteomes" id="UP000650524"/>
    </source>
</evidence>
<comment type="similarity">
    <text evidence="2 11">Belongs to the transketolase family. DXPS subfamily.</text>
</comment>
<keyword evidence="12" id="KW-0175">Coiled coil</keyword>